<accession>A0ABT7HH18</accession>
<comment type="function">
    <text evidence="2">Hydrolyzes RNA 2',3'-cyclic phosphodiester to an RNA 2'-phosphomonoester.</text>
</comment>
<dbReference type="SUPFAM" id="SSF55144">
    <property type="entry name" value="LigT-like"/>
    <property type="match status" value="1"/>
</dbReference>
<keyword evidence="5" id="KW-1185">Reference proteome</keyword>
<dbReference type="InterPro" id="IPR009097">
    <property type="entry name" value="Cyclic_Pdiesterase"/>
</dbReference>
<protein>
    <recommendedName>
        <fullName evidence="2">RNA 2',3'-cyclic phosphodiesterase</fullName>
        <shortName evidence="2">RNA 2',3'-CPDase</shortName>
        <ecNumber evidence="2">3.1.4.58</ecNumber>
    </recommendedName>
</protein>
<dbReference type="HAMAP" id="MF_01940">
    <property type="entry name" value="RNA_CPDase"/>
    <property type="match status" value="1"/>
</dbReference>
<reference evidence="4 5" key="1">
    <citation type="submission" date="2023-05" db="EMBL/GenBank/DDBJ databases">
        <title>Marinobacter albus sp. nov., a marine bacterium isolated from sand in a coastal intertidal zone of huludao.</title>
        <authorList>
            <person name="Deng T."/>
        </authorList>
    </citation>
    <scope>NUCLEOTIDE SEQUENCE [LARGE SCALE GENOMIC DNA]</scope>
    <source>
        <strain evidence="4 5">M216</strain>
    </source>
</reference>
<feature type="active site" description="Proton donor" evidence="2">
    <location>
        <position position="37"/>
    </location>
</feature>
<evidence type="ECO:0000259" key="3">
    <source>
        <dbReference type="Pfam" id="PF02834"/>
    </source>
</evidence>
<evidence type="ECO:0000256" key="2">
    <source>
        <dbReference type="HAMAP-Rule" id="MF_01940"/>
    </source>
</evidence>
<comment type="caution">
    <text evidence="4">The sequence shown here is derived from an EMBL/GenBank/DDBJ whole genome shotgun (WGS) entry which is preliminary data.</text>
</comment>
<evidence type="ECO:0000256" key="1">
    <source>
        <dbReference type="ARBA" id="ARBA00022801"/>
    </source>
</evidence>
<feature type="domain" description="Phosphoesterase HXTX" evidence="3">
    <location>
        <begin position="94"/>
        <end position="168"/>
    </location>
</feature>
<organism evidence="4 5">
    <name type="scientific">Marinobacter albus</name>
    <dbReference type="NCBI Taxonomy" id="3030833"/>
    <lineage>
        <taxon>Bacteria</taxon>
        <taxon>Pseudomonadati</taxon>
        <taxon>Pseudomonadota</taxon>
        <taxon>Gammaproteobacteria</taxon>
        <taxon>Pseudomonadales</taxon>
        <taxon>Marinobacteraceae</taxon>
        <taxon>Marinobacter</taxon>
    </lineage>
</organism>
<dbReference type="Gene3D" id="3.90.1140.10">
    <property type="entry name" value="Cyclic phosphodiesterase"/>
    <property type="match status" value="1"/>
</dbReference>
<feature type="active site" description="Proton acceptor" evidence="2">
    <location>
        <position position="121"/>
    </location>
</feature>
<evidence type="ECO:0000313" key="5">
    <source>
        <dbReference type="Proteomes" id="UP001223547"/>
    </source>
</evidence>
<dbReference type="InterPro" id="IPR014051">
    <property type="entry name" value="Phosphoesterase_HXTX"/>
</dbReference>
<dbReference type="EMBL" id="JASSQD010000003">
    <property type="protein sequence ID" value="MDK9559192.1"/>
    <property type="molecule type" value="Genomic_DNA"/>
</dbReference>
<sequence>MARLFFALEIPAPVKKGLLNVAAPVAGAKWQHASQLHLTLLFLGNVDRESLPEISSALKELPLAGFELEVRGVGCFGRPETPRNVWAGVCPEPPVVALHGILKERLGHLGFHFEKRPFRPHITLARFRKQRGSVAGVLAAHREGCFGAFLVEEFVLLESTQGGSGSVYTVVERFPLANSLDETADSHQR</sequence>
<feature type="domain" description="Phosphoesterase HXTX" evidence="3">
    <location>
        <begin position="8"/>
        <end position="86"/>
    </location>
</feature>
<name>A0ABT7HH18_9GAMM</name>
<dbReference type="Proteomes" id="UP001223547">
    <property type="component" value="Unassembled WGS sequence"/>
</dbReference>
<feature type="short sequence motif" description="HXTX 2" evidence="2">
    <location>
        <begin position="121"/>
        <end position="124"/>
    </location>
</feature>
<comment type="catalytic activity">
    <reaction evidence="2">
        <text>a 3'-end 2',3'-cyclophospho-ribonucleotide-RNA + H2O = a 3'-end 2'-phospho-ribonucleotide-RNA + H(+)</text>
        <dbReference type="Rhea" id="RHEA:11828"/>
        <dbReference type="Rhea" id="RHEA-COMP:10464"/>
        <dbReference type="Rhea" id="RHEA-COMP:17353"/>
        <dbReference type="ChEBI" id="CHEBI:15377"/>
        <dbReference type="ChEBI" id="CHEBI:15378"/>
        <dbReference type="ChEBI" id="CHEBI:83064"/>
        <dbReference type="ChEBI" id="CHEBI:173113"/>
        <dbReference type="EC" id="3.1.4.58"/>
    </reaction>
</comment>
<keyword evidence="1 2" id="KW-0378">Hydrolase</keyword>
<feature type="short sequence motif" description="HXTX 1" evidence="2">
    <location>
        <begin position="37"/>
        <end position="40"/>
    </location>
</feature>
<dbReference type="PANTHER" id="PTHR35561">
    <property type="entry name" value="RNA 2',3'-CYCLIC PHOSPHODIESTERASE"/>
    <property type="match status" value="1"/>
</dbReference>
<comment type="similarity">
    <text evidence="2">Belongs to the 2H phosphoesterase superfamily. ThpR family.</text>
</comment>
<dbReference type="InterPro" id="IPR004175">
    <property type="entry name" value="RNA_CPDase"/>
</dbReference>
<dbReference type="NCBIfam" id="TIGR02258">
    <property type="entry name" value="2_5_ligase"/>
    <property type="match status" value="1"/>
</dbReference>
<evidence type="ECO:0000313" key="4">
    <source>
        <dbReference type="EMBL" id="MDK9559192.1"/>
    </source>
</evidence>
<dbReference type="Pfam" id="PF02834">
    <property type="entry name" value="LigT_PEase"/>
    <property type="match status" value="2"/>
</dbReference>
<gene>
    <name evidence="4" type="primary">thpR</name>
    <name evidence="4" type="ORF">QQF73_16275</name>
</gene>
<dbReference type="RefSeq" id="WP_219868394.1">
    <property type="nucleotide sequence ID" value="NZ_JASSQD010000003.1"/>
</dbReference>
<proteinExistence type="inferred from homology"/>
<dbReference type="EC" id="3.1.4.58" evidence="2"/>
<dbReference type="PANTHER" id="PTHR35561:SF1">
    <property type="entry name" value="RNA 2',3'-CYCLIC PHOSPHODIESTERASE"/>
    <property type="match status" value="1"/>
</dbReference>